<evidence type="ECO:0000313" key="2">
    <source>
        <dbReference type="Proteomes" id="UP000735302"/>
    </source>
</evidence>
<keyword evidence="2" id="KW-1185">Reference proteome</keyword>
<gene>
    <name evidence="1" type="ORF">PoB_007708400</name>
</gene>
<accession>A0AAV4E2Z1</accession>
<dbReference type="Proteomes" id="UP000735302">
    <property type="component" value="Unassembled WGS sequence"/>
</dbReference>
<dbReference type="AlphaFoldDB" id="A0AAV4E2Z1"/>
<comment type="caution">
    <text evidence="1">The sequence shown here is derived from an EMBL/GenBank/DDBJ whole genome shotgun (WGS) entry which is preliminary data.</text>
</comment>
<reference evidence="1 2" key="1">
    <citation type="journal article" date="2021" name="Elife">
        <title>Chloroplast acquisition without the gene transfer in kleptoplastic sea slugs, Plakobranchus ocellatus.</title>
        <authorList>
            <person name="Maeda T."/>
            <person name="Takahashi S."/>
            <person name="Yoshida T."/>
            <person name="Shimamura S."/>
            <person name="Takaki Y."/>
            <person name="Nagai Y."/>
            <person name="Toyoda A."/>
            <person name="Suzuki Y."/>
            <person name="Arimoto A."/>
            <person name="Ishii H."/>
            <person name="Satoh N."/>
            <person name="Nishiyama T."/>
            <person name="Hasebe M."/>
            <person name="Maruyama T."/>
            <person name="Minagawa J."/>
            <person name="Obokata J."/>
            <person name="Shigenobu S."/>
        </authorList>
    </citation>
    <scope>NUCLEOTIDE SEQUENCE [LARGE SCALE GENOMIC DNA]</scope>
</reference>
<organism evidence="1 2">
    <name type="scientific">Plakobranchus ocellatus</name>
    <dbReference type="NCBI Taxonomy" id="259542"/>
    <lineage>
        <taxon>Eukaryota</taxon>
        <taxon>Metazoa</taxon>
        <taxon>Spiralia</taxon>
        <taxon>Lophotrochozoa</taxon>
        <taxon>Mollusca</taxon>
        <taxon>Gastropoda</taxon>
        <taxon>Heterobranchia</taxon>
        <taxon>Euthyneura</taxon>
        <taxon>Panpulmonata</taxon>
        <taxon>Sacoglossa</taxon>
        <taxon>Placobranchoidea</taxon>
        <taxon>Plakobranchidae</taxon>
        <taxon>Plakobranchus</taxon>
    </lineage>
</organism>
<sequence length="164" mass="18408">MLLHTALKKSVVIDKVTCTKLCKKILLVEQKASFSRQFSQGHDVSTLTRGKKTPAMSDQALADRRSCHPEIFSLFTSVLPFPFSSPLPNHIELLILIQQSETNLRISTVIFSSYILFIYLEKLKFFDFKHSQSPFLSGPELDSASIVDRSATSGEKSRVTEEGI</sequence>
<name>A0AAV4E2Z1_9GAST</name>
<evidence type="ECO:0000313" key="1">
    <source>
        <dbReference type="EMBL" id="GFO50579.1"/>
    </source>
</evidence>
<dbReference type="EMBL" id="BLXT01008617">
    <property type="protein sequence ID" value="GFO50579.1"/>
    <property type="molecule type" value="Genomic_DNA"/>
</dbReference>
<proteinExistence type="predicted"/>
<protein>
    <submittedName>
        <fullName evidence="1">Uncharacterized protein</fullName>
    </submittedName>
</protein>